<accession>A0A133N3A8</accession>
<dbReference type="InterPro" id="IPR027396">
    <property type="entry name" value="DsrEFH-like"/>
</dbReference>
<dbReference type="PROSITE" id="PS01148">
    <property type="entry name" value="UPF0033"/>
    <property type="match status" value="1"/>
</dbReference>
<evidence type="ECO:0000313" key="2">
    <source>
        <dbReference type="Proteomes" id="UP000502899"/>
    </source>
</evidence>
<dbReference type="Gene3D" id="3.30.110.40">
    <property type="entry name" value="TusA-like domain"/>
    <property type="match status" value="1"/>
</dbReference>
<dbReference type="GO" id="GO:0016740">
    <property type="term" value="F:transferase activity"/>
    <property type="evidence" value="ECO:0007669"/>
    <property type="project" value="UniProtKB-KW"/>
</dbReference>
<dbReference type="NCBIfam" id="TIGR03527">
    <property type="entry name" value="selenium_YedF"/>
    <property type="match status" value="1"/>
</dbReference>
<sequence length="193" mass="21798">MEIVDARGQVCPRPIIMTKNVFDELEEGTVKTQVDDMYCVENLQKYANGQGFEFSYEETDYGFETTIVKEKGAQKKVEETNGNLVLAFSSDKMGDGDEKLGKSLIKSYIYSVAEADEVPSTLLFFNYGIHLTTEGSEVIDDLKRIEEKGAKIMTCGACLDFYDRKEKLLVGEVTNMYVIYDTLSKADRNVIIR</sequence>
<dbReference type="InterPro" id="IPR036868">
    <property type="entry name" value="TusA-like_sf"/>
</dbReference>
<organism evidence="1 2">
    <name type="scientific">Finegoldia magna</name>
    <name type="common">Peptostreptococcus magnus</name>
    <dbReference type="NCBI Taxonomy" id="1260"/>
    <lineage>
        <taxon>Bacteria</taxon>
        <taxon>Bacillati</taxon>
        <taxon>Bacillota</taxon>
        <taxon>Tissierellia</taxon>
        <taxon>Tissierellales</taxon>
        <taxon>Peptoniphilaceae</taxon>
        <taxon>Finegoldia</taxon>
    </lineage>
</organism>
<dbReference type="SUPFAM" id="SSF64307">
    <property type="entry name" value="SirA-like"/>
    <property type="match status" value="1"/>
</dbReference>
<dbReference type="SUPFAM" id="SSF75169">
    <property type="entry name" value="DsrEFH-like"/>
    <property type="match status" value="1"/>
</dbReference>
<dbReference type="InterPro" id="IPR001455">
    <property type="entry name" value="TusA-like"/>
</dbReference>
<gene>
    <name evidence="1" type="primary">yedF</name>
    <name evidence="1" type="ORF">FOC70_04090</name>
</gene>
<dbReference type="AlphaFoldDB" id="A0A133N3A8"/>
<dbReference type="EMBL" id="CP054000">
    <property type="protein sequence ID" value="QKH79584.1"/>
    <property type="molecule type" value="Genomic_DNA"/>
</dbReference>
<dbReference type="InterPro" id="IPR019870">
    <property type="entry name" value="Se_metab_YedF"/>
</dbReference>
<keyword evidence="1" id="KW-0808">Transferase</keyword>
<proteinExistence type="predicted"/>
<evidence type="ECO:0000313" key="1">
    <source>
        <dbReference type="EMBL" id="QKH79584.1"/>
    </source>
</evidence>
<dbReference type="Pfam" id="PF01206">
    <property type="entry name" value="TusA"/>
    <property type="match status" value="1"/>
</dbReference>
<dbReference type="RefSeq" id="WP_002841349.1">
    <property type="nucleotide sequence ID" value="NZ_CAMPWK010000007.1"/>
</dbReference>
<name>A0A133N3A8_FINMA</name>
<dbReference type="Proteomes" id="UP000502899">
    <property type="component" value="Chromosome"/>
</dbReference>
<reference evidence="1 2" key="1">
    <citation type="submission" date="2020-05" db="EMBL/GenBank/DDBJ databases">
        <title>FDA dAtabase for Regulatory Grade micrObial Sequences (FDA-ARGOS): Supporting development and validation of Infectious Disease Dx tests.</title>
        <authorList>
            <person name="Pederson C."/>
            <person name="Tallon L."/>
            <person name="Sadzewicz L."/>
            <person name="Zhao X."/>
            <person name="Vavikolanu K."/>
            <person name="Mehta A."/>
            <person name="Aluvathingal J."/>
            <person name="Nadendla S."/>
            <person name="Myers T."/>
            <person name="Yan Y."/>
            <person name="Sichtig H."/>
        </authorList>
    </citation>
    <scope>NUCLEOTIDE SEQUENCE [LARGE SCALE GENOMIC DNA]</scope>
    <source>
        <strain evidence="1 2">FDAARGOS_764</strain>
    </source>
</reference>
<protein>
    <submittedName>
        <fullName evidence="1">Sulfurtransferase-like selenium metabolism protein YedF</fullName>
    </submittedName>
</protein>